<dbReference type="PRINTS" id="PR00080">
    <property type="entry name" value="SDRFAMILY"/>
</dbReference>
<dbReference type="RefSeq" id="WP_345461601.1">
    <property type="nucleotide sequence ID" value="NZ_BAABHF010000016.1"/>
</dbReference>
<comment type="caution">
    <text evidence="3">The sequence shown here is derived from an EMBL/GenBank/DDBJ whole genome shotgun (WGS) entry which is preliminary data.</text>
</comment>
<dbReference type="Gene3D" id="3.40.50.720">
    <property type="entry name" value="NAD(P)-binding Rossmann-like Domain"/>
    <property type="match status" value="1"/>
</dbReference>
<evidence type="ECO:0000256" key="2">
    <source>
        <dbReference type="RuleBase" id="RU000363"/>
    </source>
</evidence>
<dbReference type="SUPFAM" id="SSF51735">
    <property type="entry name" value="NAD(P)-binding Rossmann-fold domains"/>
    <property type="match status" value="1"/>
</dbReference>
<organism evidence="3 4">
    <name type="scientific">Actinoallomurus oryzae</name>
    <dbReference type="NCBI Taxonomy" id="502180"/>
    <lineage>
        <taxon>Bacteria</taxon>
        <taxon>Bacillati</taxon>
        <taxon>Actinomycetota</taxon>
        <taxon>Actinomycetes</taxon>
        <taxon>Streptosporangiales</taxon>
        <taxon>Thermomonosporaceae</taxon>
        <taxon>Actinoallomurus</taxon>
    </lineage>
</organism>
<evidence type="ECO:0000313" key="4">
    <source>
        <dbReference type="Proteomes" id="UP001500503"/>
    </source>
</evidence>
<comment type="similarity">
    <text evidence="1 2">Belongs to the short-chain dehydrogenases/reductases (SDR) family.</text>
</comment>
<dbReference type="PANTHER" id="PTHR42879">
    <property type="entry name" value="3-OXOACYL-(ACYL-CARRIER-PROTEIN) REDUCTASE"/>
    <property type="match status" value="1"/>
</dbReference>
<dbReference type="InterPro" id="IPR050259">
    <property type="entry name" value="SDR"/>
</dbReference>
<accession>A0ABP8PT02</accession>
<reference evidence="4" key="1">
    <citation type="journal article" date="2019" name="Int. J. Syst. Evol. Microbiol.">
        <title>The Global Catalogue of Microorganisms (GCM) 10K type strain sequencing project: providing services to taxonomists for standard genome sequencing and annotation.</title>
        <authorList>
            <consortium name="The Broad Institute Genomics Platform"/>
            <consortium name="The Broad Institute Genome Sequencing Center for Infectious Disease"/>
            <person name="Wu L."/>
            <person name="Ma J."/>
        </authorList>
    </citation>
    <scope>NUCLEOTIDE SEQUENCE [LARGE SCALE GENOMIC DNA]</scope>
    <source>
        <strain evidence="4">JCM 17933</strain>
    </source>
</reference>
<dbReference type="EMBL" id="BAABHF010000016">
    <property type="protein sequence ID" value="GAA4490874.1"/>
    <property type="molecule type" value="Genomic_DNA"/>
</dbReference>
<dbReference type="Pfam" id="PF00106">
    <property type="entry name" value="adh_short"/>
    <property type="match status" value="1"/>
</dbReference>
<dbReference type="Proteomes" id="UP001500503">
    <property type="component" value="Unassembled WGS sequence"/>
</dbReference>
<dbReference type="PRINTS" id="PR00081">
    <property type="entry name" value="GDHRDH"/>
</dbReference>
<proteinExistence type="inferred from homology"/>
<dbReference type="InterPro" id="IPR036291">
    <property type="entry name" value="NAD(P)-bd_dom_sf"/>
</dbReference>
<evidence type="ECO:0000256" key="1">
    <source>
        <dbReference type="ARBA" id="ARBA00006484"/>
    </source>
</evidence>
<gene>
    <name evidence="3" type="ORF">GCM10023191_023760</name>
</gene>
<dbReference type="CDD" id="cd05233">
    <property type="entry name" value="SDR_c"/>
    <property type="match status" value="1"/>
</dbReference>
<dbReference type="InterPro" id="IPR002347">
    <property type="entry name" value="SDR_fam"/>
</dbReference>
<protein>
    <submittedName>
        <fullName evidence="3">Uncharacterized protein</fullName>
    </submittedName>
</protein>
<sequence length="259" mass="26926">MTTSLNGRTALVTGAGRGIGRAIALELAKTGVSVALVARSRDELTDSAASVRELGGTAMVITADVADPNQLARCATRARDEFGGVDILVNNAAVVWPLGPSAEIDPDDWAAAIGVNVVAVASLTFALLPAMLEQRWGRIVNISSGVVARPTSMIGGNAYVTGKAALETHTVNLAAELAGSGVTANAFRPGSVDTAMQAWIRGQDPDRIGANLHQRFSRSYAEGSLIAPERSARSLLDRLPGEETGQIWDVTDSVSHSSP</sequence>
<dbReference type="PANTHER" id="PTHR42879:SF2">
    <property type="entry name" value="3-OXOACYL-[ACYL-CARRIER-PROTEIN] REDUCTASE FABG"/>
    <property type="match status" value="1"/>
</dbReference>
<evidence type="ECO:0000313" key="3">
    <source>
        <dbReference type="EMBL" id="GAA4490874.1"/>
    </source>
</evidence>
<name>A0ABP8PT02_9ACTN</name>
<keyword evidence="4" id="KW-1185">Reference proteome</keyword>